<gene>
    <name evidence="2" type="primary">GAS8_2</name>
    <name evidence="2" type="ORF">Ciccas_009875</name>
</gene>
<proteinExistence type="predicted"/>
<dbReference type="InterPro" id="IPR039308">
    <property type="entry name" value="GAS8"/>
</dbReference>
<evidence type="ECO:0000313" key="3">
    <source>
        <dbReference type="Proteomes" id="UP001626550"/>
    </source>
</evidence>
<keyword evidence="3" id="KW-1185">Reference proteome</keyword>
<organism evidence="2 3">
    <name type="scientific">Cichlidogyrus casuarinus</name>
    <dbReference type="NCBI Taxonomy" id="1844966"/>
    <lineage>
        <taxon>Eukaryota</taxon>
        <taxon>Metazoa</taxon>
        <taxon>Spiralia</taxon>
        <taxon>Lophotrochozoa</taxon>
        <taxon>Platyhelminthes</taxon>
        <taxon>Monogenea</taxon>
        <taxon>Monopisthocotylea</taxon>
        <taxon>Dactylogyridea</taxon>
        <taxon>Ancyrocephalidae</taxon>
        <taxon>Cichlidogyrus</taxon>
    </lineage>
</organism>
<dbReference type="AlphaFoldDB" id="A0ABD2PWH7"/>
<feature type="coiled-coil region" evidence="1">
    <location>
        <begin position="21"/>
        <end position="83"/>
    </location>
</feature>
<name>A0ABD2PWH7_9PLAT</name>
<evidence type="ECO:0000256" key="1">
    <source>
        <dbReference type="SAM" id="Coils"/>
    </source>
</evidence>
<dbReference type="PANTHER" id="PTHR31543">
    <property type="entry name" value="DYNEIN REGULATORY COMPLEX SUBUNIT 4"/>
    <property type="match status" value="1"/>
</dbReference>
<reference evidence="2 3" key="1">
    <citation type="submission" date="2024-11" db="EMBL/GenBank/DDBJ databases">
        <title>Adaptive evolution of stress response genes in parasites aligns with host niche diversity.</title>
        <authorList>
            <person name="Hahn C."/>
            <person name="Resl P."/>
        </authorList>
    </citation>
    <scope>NUCLEOTIDE SEQUENCE [LARGE SCALE GENOMIC DNA]</scope>
    <source>
        <strain evidence="2">EGGRZ-B1_66</strain>
        <tissue evidence="2">Body</tissue>
    </source>
</reference>
<keyword evidence="1" id="KW-0175">Coiled coil</keyword>
<protein>
    <submittedName>
        <fullName evidence="2">Dynein regulatory complex subunit 4</fullName>
    </submittedName>
</protein>
<dbReference type="EMBL" id="JBJKFK010002154">
    <property type="protein sequence ID" value="KAL3311545.1"/>
    <property type="molecule type" value="Genomic_DNA"/>
</dbReference>
<dbReference type="PANTHER" id="PTHR31543:SF0">
    <property type="entry name" value="DYNEIN REGULATORY COMPLEX SUBUNIT 4"/>
    <property type="match status" value="1"/>
</dbReference>
<evidence type="ECO:0000313" key="2">
    <source>
        <dbReference type="EMBL" id="KAL3311545.1"/>
    </source>
</evidence>
<accession>A0ABD2PWH7</accession>
<dbReference type="Proteomes" id="UP001626550">
    <property type="component" value="Unassembled WGS sequence"/>
</dbReference>
<comment type="caution">
    <text evidence="2">The sequence shown here is derived from an EMBL/GenBank/DDBJ whole genome shotgun (WGS) entry which is preliminary data.</text>
</comment>
<sequence length="258" mass="30464">MARKKEGEKGKAKPKSKAIAVEQYENTIATLQKEIERTGEIANLVDTRFTKSLTFWEIAKNLIAELDKELRNASFILDSTEDKQMEEIEKYKMRMRHSLNEAQSKYGELKSLVLLNKKEMIIEFEKDLTLFRNENQALKCKMRERELQDAEFIKSLHLHFQKEQSKKEQDLCSKIELVEAQSKEAIKELRLELDAIRQRDLNEMEEKHGLHVRDLISNHEEQMVRMKHYYNRITSNSIDLIRGLEVCFHLPLKIITSN</sequence>